<feature type="region of interest" description="Disordered" evidence="2">
    <location>
        <begin position="167"/>
        <end position="251"/>
    </location>
</feature>
<accession>A0A7C3WW99</accession>
<dbReference type="InterPro" id="IPR027924">
    <property type="entry name" value="XkdF"/>
</dbReference>
<feature type="coiled-coil region" evidence="1">
    <location>
        <begin position="335"/>
        <end position="431"/>
    </location>
</feature>
<reference evidence="4" key="1">
    <citation type="journal article" date="2020" name="mSystems">
        <title>Genome- and Community-Level Interaction Insights into Carbon Utilization and Element Cycling Functions of Hydrothermarchaeota in Hydrothermal Sediment.</title>
        <authorList>
            <person name="Zhou Z."/>
            <person name="Liu Y."/>
            <person name="Xu W."/>
            <person name="Pan J."/>
            <person name="Luo Z.H."/>
            <person name="Li M."/>
        </authorList>
    </citation>
    <scope>NUCLEOTIDE SEQUENCE [LARGE SCALE GENOMIC DNA]</scope>
    <source>
        <strain evidence="4">SpSt-751</strain>
    </source>
</reference>
<evidence type="ECO:0000256" key="2">
    <source>
        <dbReference type="SAM" id="MobiDB-lite"/>
    </source>
</evidence>
<organism evidence="4">
    <name type="scientific">Dictyoglomus turgidum</name>
    <dbReference type="NCBI Taxonomy" id="513050"/>
    <lineage>
        <taxon>Bacteria</taxon>
        <taxon>Pseudomonadati</taxon>
        <taxon>Dictyoglomota</taxon>
        <taxon>Dictyoglomia</taxon>
        <taxon>Dictyoglomales</taxon>
        <taxon>Dictyoglomaceae</taxon>
        <taxon>Dictyoglomus</taxon>
    </lineage>
</organism>
<feature type="compositionally biased region" description="Basic and acidic residues" evidence="2">
    <location>
        <begin position="167"/>
        <end position="184"/>
    </location>
</feature>
<comment type="caution">
    <text evidence="4">The sequence shown here is derived from an EMBL/GenBank/DDBJ whole genome shotgun (WGS) entry which is preliminary data.</text>
</comment>
<dbReference type="EMBL" id="DTGA01000104">
    <property type="protein sequence ID" value="HGB31152.1"/>
    <property type="molecule type" value="Genomic_DNA"/>
</dbReference>
<protein>
    <recommendedName>
        <fullName evidence="3">Phage-like element PBSX protein XkdF domain-containing protein</fullName>
    </recommendedName>
</protein>
<evidence type="ECO:0000259" key="3">
    <source>
        <dbReference type="Pfam" id="PF14550"/>
    </source>
</evidence>
<feature type="compositionally biased region" description="Acidic residues" evidence="2">
    <location>
        <begin position="231"/>
        <end position="251"/>
    </location>
</feature>
<feature type="domain" description="Phage-like element PBSX protein XkdF" evidence="3">
    <location>
        <begin position="12"/>
        <end position="106"/>
    </location>
</feature>
<evidence type="ECO:0000256" key="1">
    <source>
        <dbReference type="SAM" id="Coils"/>
    </source>
</evidence>
<keyword evidence="1" id="KW-0175">Coiled coil</keyword>
<gene>
    <name evidence="4" type="ORF">ENV35_04675</name>
</gene>
<dbReference type="Pfam" id="PF14550">
    <property type="entry name" value="Peptidase_S78_2"/>
    <property type="match status" value="1"/>
</dbReference>
<sequence length="439" mass="50621">MLKNELKFYIPIQKIDKEQRMVYGYATTDAEDSQGEIVEIDAVKDAWDDYWKWANIREMHQLSAVGVGKEYQFDDKGVWIGAKIVDDNAWKKVKEGVYKGFSIGGRTLEKKENRIKKLEIDEISIVDRPANPEAVFTIIKRYDKKSENLLLKVGSLIDKIKNQKNKMEKELEKYRRKTDSKEEESNVSEEQSATSESAEKPTEEKPTVENKEFGTVPREQATVSNIVYKQDDEEDNQDNEENDQENDQELDDDLEEEAIKEFASNLSLLVEILEKKNASSKKIGVLKQILDLLRQLEEGNFDGENPDEGMTSEEKVMKVIKTELSGITQKVVDSLAKVETDILSLKERVEKLERQPRGNRPVASYLIEKGEKEEAKSADTIKKELAEIEEEIEKIHNEGMVLLSNPDPVKQGELERKLRDIEKRYNEKKLELRKVVYGI</sequence>
<evidence type="ECO:0000313" key="4">
    <source>
        <dbReference type="EMBL" id="HGB31152.1"/>
    </source>
</evidence>
<feature type="compositionally biased region" description="Basic and acidic residues" evidence="2">
    <location>
        <begin position="197"/>
        <end position="212"/>
    </location>
</feature>
<dbReference type="AlphaFoldDB" id="A0A7C3WW99"/>
<proteinExistence type="predicted"/>
<name>A0A7C3WW99_9BACT</name>